<dbReference type="Pfam" id="PF01408">
    <property type="entry name" value="GFO_IDH_MocA"/>
    <property type="match status" value="1"/>
</dbReference>
<evidence type="ECO:0000313" key="8">
    <source>
        <dbReference type="Proteomes" id="UP000606490"/>
    </source>
</evidence>
<protein>
    <submittedName>
        <fullName evidence="7">Gfo/Idh/MocA family oxidoreductase</fullName>
    </submittedName>
</protein>
<evidence type="ECO:0000256" key="3">
    <source>
        <dbReference type="SAM" id="MobiDB-lite"/>
    </source>
</evidence>
<dbReference type="SUPFAM" id="SSF55347">
    <property type="entry name" value="Glyceraldehyde-3-phosphate dehydrogenase-like, C-terminal domain"/>
    <property type="match status" value="1"/>
</dbReference>
<evidence type="ECO:0000313" key="7">
    <source>
        <dbReference type="EMBL" id="MBL6453923.1"/>
    </source>
</evidence>
<keyword evidence="8" id="KW-1185">Reference proteome</keyword>
<feature type="region of interest" description="Disordered" evidence="3">
    <location>
        <begin position="397"/>
        <end position="420"/>
    </location>
</feature>
<dbReference type="Gene3D" id="3.40.50.720">
    <property type="entry name" value="NAD(P)-binding Rossmann-like Domain"/>
    <property type="match status" value="1"/>
</dbReference>
<evidence type="ECO:0000256" key="4">
    <source>
        <dbReference type="SAM" id="SignalP"/>
    </source>
</evidence>
<feature type="domain" description="Gfo/Idh/MocA-like oxidoreductase N-terminal" evidence="5">
    <location>
        <begin position="71"/>
        <end position="193"/>
    </location>
</feature>
<feature type="chain" id="PRO_5045166286" evidence="4">
    <location>
        <begin position="26"/>
        <end position="420"/>
    </location>
</feature>
<dbReference type="InterPro" id="IPR055170">
    <property type="entry name" value="GFO_IDH_MocA-like_dom"/>
</dbReference>
<feature type="domain" description="GFO/IDH/MocA-like oxidoreductase" evidence="6">
    <location>
        <begin position="203"/>
        <end position="322"/>
    </location>
</feature>
<dbReference type="PRINTS" id="PR01775">
    <property type="entry name" value="GLFROXRDTASE"/>
</dbReference>
<dbReference type="RefSeq" id="WP_202823663.1">
    <property type="nucleotide sequence ID" value="NZ_JAEUXJ010000001.1"/>
</dbReference>
<dbReference type="Proteomes" id="UP000606490">
    <property type="component" value="Unassembled WGS sequence"/>
</dbReference>
<feature type="signal peptide" evidence="4">
    <location>
        <begin position="1"/>
        <end position="25"/>
    </location>
</feature>
<gene>
    <name evidence="7" type="ORF">JMJ55_01230</name>
</gene>
<dbReference type="InterPro" id="IPR036291">
    <property type="entry name" value="NAD(P)-bd_dom_sf"/>
</dbReference>
<dbReference type="InterPro" id="IPR050984">
    <property type="entry name" value="Gfo/Idh/MocA_domain"/>
</dbReference>
<feature type="region of interest" description="Disordered" evidence="3">
    <location>
        <begin position="22"/>
        <end position="65"/>
    </location>
</feature>
<dbReference type="PANTHER" id="PTHR22604">
    <property type="entry name" value="OXIDOREDUCTASES"/>
    <property type="match status" value="1"/>
</dbReference>
<keyword evidence="4" id="KW-0732">Signal</keyword>
<keyword evidence="2" id="KW-0560">Oxidoreductase</keyword>
<reference evidence="7 8" key="1">
    <citation type="submission" date="2021-01" db="EMBL/GenBank/DDBJ databases">
        <title>Belnapia mucosa sp. nov. and Belnapia arida sp. nov., isolated from the Tabernas Desert (Almeria, Spain).</title>
        <authorList>
            <person name="Molina-Menor E."/>
            <person name="Vidal-Verdu A."/>
            <person name="Calonge A."/>
            <person name="Satari L."/>
            <person name="Pereto Magraner J."/>
            <person name="Porcar Miralles M."/>
        </authorList>
    </citation>
    <scope>NUCLEOTIDE SEQUENCE [LARGE SCALE GENOMIC DNA]</scope>
    <source>
        <strain evidence="7 8">T6</strain>
    </source>
</reference>
<dbReference type="Pfam" id="PF22725">
    <property type="entry name" value="GFO_IDH_MocA_C3"/>
    <property type="match status" value="1"/>
</dbReference>
<comment type="similarity">
    <text evidence="1">Belongs to the Gfo/Idh/MocA family.</text>
</comment>
<dbReference type="EMBL" id="JAEUXJ010000001">
    <property type="protein sequence ID" value="MBL6453923.1"/>
    <property type="molecule type" value="Genomic_DNA"/>
</dbReference>
<organism evidence="7 8">
    <name type="scientific">Belnapia mucosa</name>
    <dbReference type="NCBI Taxonomy" id="2804532"/>
    <lineage>
        <taxon>Bacteria</taxon>
        <taxon>Pseudomonadati</taxon>
        <taxon>Pseudomonadota</taxon>
        <taxon>Alphaproteobacteria</taxon>
        <taxon>Acetobacterales</taxon>
        <taxon>Roseomonadaceae</taxon>
        <taxon>Belnapia</taxon>
    </lineage>
</organism>
<evidence type="ECO:0000256" key="1">
    <source>
        <dbReference type="ARBA" id="ARBA00010928"/>
    </source>
</evidence>
<evidence type="ECO:0000259" key="6">
    <source>
        <dbReference type="Pfam" id="PF22725"/>
    </source>
</evidence>
<dbReference type="Gene3D" id="3.30.360.10">
    <property type="entry name" value="Dihydrodipicolinate Reductase, domain 2"/>
    <property type="match status" value="1"/>
</dbReference>
<sequence>MPPIPSTRRGLVLAAAALGTTGAGAPGYPPPSPIDSGNVEGGRIRFPDWRAPADPPSGALPQPLPPGERVGFAVIGLGRIALEEVLPAFAQCKTARPVALVSGSPEKARLVAAQYGIRPEAVHGYAEMERLRDDPAVQAVYIALPNGMHREYTERAAAIGKHVLCEKPMATSAEDARAMVAACAKAQRWLMIAYRSQYEPTNRAVIALVRSGELGKLRFIEATNTQANGPGPQWRYSRQLAGGGALPDIGLYCLNAARYVTGEEPVELTATTLSPEGDERYREVEESVAFQLRFPSGVLARCLSSYGAYQDRMLRLQFERGAVTMPHAFDYQGQRLVVQRRVGDVPGEEERIIRPRNQFAQEIDHFAGCVRENRRPHTPGEEGLQDQVLMEAIYRAAAEQRPQHLRPPAEATRGPEPQQG</sequence>
<evidence type="ECO:0000256" key="2">
    <source>
        <dbReference type="ARBA" id="ARBA00023002"/>
    </source>
</evidence>
<comment type="caution">
    <text evidence="7">The sequence shown here is derived from an EMBL/GenBank/DDBJ whole genome shotgun (WGS) entry which is preliminary data.</text>
</comment>
<dbReference type="InterPro" id="IPR000683">
    <property type="entry name" value="Gfo/Idh/MocA-like_OxRdtase_N"/>
</dbReference>
<dbReference type="SUPFAM" id="SSF51735">
    <property type="entry name" value="NAD(P)-binding Rossmann-fold domains"/>
    <property type="match status" value="1"/>
</dbReference>
<proteinExistence type="inferred from homology"/>
<evidence type="ECO:0000259" key="5">
    <source>
        <dbReference type="Pfam" id="PF01408"/>
    </source>
</evidence>
<name>A0ABS1V0V7_9PROT</name>
<dbReference type="PANTHER" id="PTHR22604:SF105">
    <property type="entry name" value="TRANS-1,2-DIHYDROBENZENE-1,2-DIOL DEHYDROGENASE"/>
    <property type="match status" value="1"/>
</dbReference>
<dbReference type="InterPro" id="IPR008354">
    <property type="entry name" value="Glc-Fru_OxRdtase_bac"/>
</dbReference>
<accession>A0ABS1V0V7</accession>